<evidence type="ECO:0008006" key="3">
    <source>
        <dbReference type="Google" id="ProtNLM"/>
    </source>
</evidence>
<sequence length="199" mass="20382">MEIGRRGARRLVLTTALLGTVLSGGLVWSSSHATFGGTTTSTGNTFASGEVAVSTAGVSGALFSASQLAPGPPRAACLDVVYTGDVAADVRLLVRYRDVLGVPDDGLAPFVEVTVEETVQGAGTACAARTPAGPALFAGASFDDLVAHHGAFATGLGSWRPSGSAPETRHYRVTYRIADDNAGQDLSLGVDFLWEARSA</sequence>
<protein>
    <recommendedName>
        <fullName evidence="3">Ribosomally synthesized peptide with SipW-like signal peptide</fullName>
    </recommendedName>
</protein>
<reference evidence="2" key="1">
    <citation type="journal article" date="2019" name="Int. J. Syst. Evol. Microbiol.">
        <title>The Global Catalogue of Microorganisms (GCM) 10K type strain sequencing project: providing services to taxonomists for standard genome sequencing and annotation.</title>
        <authorList>
            <consortium name="The Broad Institute Genomics Platform"/>
            <consortium name="The Broad Institute Genome Sequencing Center for Infectious Disease"/>
            <person name="Wu L."/>
            <person name="Ma J."/>
        </authorList>
    </citation>
    <scope>NUCLEOTIDE SEQUENCE [LARGE SCALE GENOMIC DNA]</scope>
    <source>
        <strain evidence="2">JCM 18126</strain>
    </source>
</reference>
<dbReference type="RefSeq" id="WP_345712291.1">
    <property type="nucleotide sequence ID" value="NZ_BAABIL010000267.1"/>
</dbReference>
<organism evidence="1 2">
    <name type="scientific">Kineococcus glutinatus</name>
    <dbReference type="NCBI Taxonomy" id="1070872"/>
    <lineage>
        <taxon>Bacteria</taxon>
        <taxon>Bacillati</taxon>
        <taxon>Actinomycetota</taxon>
        <taxon>Actinomycetes</taxon>
        <taxon>Kineosporiales</taxon>
        <taxon>Kineosporiaceae</taxon>
        <taxon>Kineococcus</taxon>
    </lineage>
</organism>
<comment type="caution">
    <text evidence="1">The sequence shown here is derived from an EMBL/GenBank/DDBJ whole genome shotgun (WGS) entry which is preliminary data.</text>
</comment>
<gene>
    <name evidence="1" type="ORF">GCM10023225_19370</name>
</gene>
<evidence type="ECO:0000313" key="2">
    <source>
        <dbReference type="Proteomes" id="UP001501195"/>
    </source>
</evidence>
<proteinExistence type="predicted"/>
<dbReference type="Proteomes" id="UP001501195">
    <property type="component" value="Unassembled WGS sequence"/>
</dbReference>
<dbReference type="EMBL" id="BAABIL010000267">
    <property type="protein sequence ID" value="GAA4978909.1"/>
    <property type="molecule type" value="Genomic_DNA"/>
</dbReference>
<name>A0ABP9HUL3_9ACTN</name>
<accession>A0ABP9HUL3</accession>
<keyword evidence="2" id="KW-1185">Reference proteome</keyword>
<evidence type="ECO:0000313" key="1">
    <source>
        <dbReference type="EMBL" id="GAA4978909.1"/>
    </source>
</evidence>